<gene>
    <name evidence="4" type="ORF">SAMN05444695_11325</name>
</gene>
<evidence type="ECO:0000259" key="1">
    <source>
        <dbReference type="Pfam" id="PF08279"/>
    </source>
</evidence>
<dbReference type="InterPro" id="IPR057727">
    <property type="entry name" value="WCX_dom"/>
</dbReference>
<dbReference type="Pfam" id="PF25583">
    <property type="entry name" value="WCX"/>
    <property type="match status" value="1"/>
</dbReference>
<dbReference type="InterPro" id="IPR051534">
    <property type="entry name" value="CBASS_pafABC_assoc_protein"/>
</dbReference>
<keyword evidence="5" id="KW-1185">Reference proteome</keyword>
<feature type="domain" description="WCX" evidence="3">
    <location>
        <begin position="234"/>
        <end position="313"/>
    </location>
</feature>
<dbReference type="InterPro" id="IPR036388">
    <property type="entry name" value="WH-like_DNA-bd_sf"/>
</dbReference>
<reference evidence="4 5" key="1">
    <citation type="submission" date="2016-10" db="EMBL/GenBank/DDBJ databases">
        <authorList>
            <person name="de Groot N.N."/>
        </authorList>
    </citation>
    <scope>NUCLEOTIDE SEQUENCE [LARGE SCALE GENOMIC DNA]</scope>
    <source>
        <strain evidence="4 5">DSM 44892</strain>
    </source>
</reference>
<dbReference type="InterPro" id="IPR028349">
    <property type="entry name" value="PafC-like"/>
</dbReference>
<name>A0A1G8PIL2_9NOCA</name>
<keyword evidence="4" id="KW-0238">DNA-binding</keyword>
<dbReference type="Pfam" id="PF08279">
    <property type="entry name" value="HTH_11"/>
    <property type="match status" value="1"/>
</dbReference>
<feature type="domain" description="WYL" evidence="2">
    <location>
        <begin position="140"/>
        <end position="204"/>
    </location>
</feature>
<dbReference type="InterPro" id="IPR013196">
    <property type="entry name" value="HTH_11"/>
</dbReference>
<feature type="domain" description="Helix-turn-helix type 11" evidence="1">
    <location>
        <begin position="8"/>
        <end position="56"/>
    </location>
</feature>
<accession>A0A1G8PIL2</accession>
<dbReference type="GO" id="GO:0003677">
    <property type="term" value="F:DNA binding"/>
    <property type="evidence" value="ECO:0007669"/>
    <property type="project" value="UniProtKB-KW"/>
</dbReference>
<dbReference type="InterPro" id="IPR036390">
    <property type="entry name" value="WH_DNA-bd_sf"/>
</dbReference>
<evidence type="ECO:0000259" key="3">
    <source>
        <dbReference type="Pfam" id="PF25583"/>
    </source>
</evidence>
<organism evidence="4 5">
    <name type="scientific">Rhodococcus triatomae</name>
    <dbReference type="NCBI Taxonomy" id="300028"/>
    <lineage>
        <taxon>Bacteria</taxon>
        <taxon>Bacillati</taxon>
        <taxon>Actinomycetota</taxon>
        <taxon>Actinomycetes</taxon>
        <taxon>Mycobacteriales</taxon>
        <taxon>Nocardiaceae</taxon>
        <taxon>Rhodococcus</taxon>
    </lineage>
</organism>
<sequence length="318" mass="34288">MRSSRLVEIMLRLEGGRGTTASRLADALGVSIRTVYRDVAALSAAGVPLYTESGPGGGIRLLDGWHSRLSGMTDTETSALMLLGVPSVAEDLGFGDAASAAGTKLLGALPVPLRAGAQVWRERVYVDAPGWFRGREDGGALPTVASAALGGRRLRIEYTRGDDTSCRDLEPLGLVVKAGTWYLVARNRSRILSYRVSRIASATVLDDEVVRPTDFALGEWWDEHTARFDRSLLRYDCRVRLSPRGWRRLPDVVGIEASRVQPGEPDAQGWVSVDLRLESEEVAADQLIALGDGVEVLAPAALRVALRAVGEAVAHRHA</sequence>
<dbReference type="Pfam" id="PF13280">
    <property type="entry name" value="WYL"/>
    <property type="match status" value="1"/>
</dbReference>
<dbReference type="RefSeq" id="WP_072739373.1">
    <property type="nucleotide sequence ID" value="NZ_CP048813.1"/>
</dbReference>
<dbReference type="PROSITE" id="PS52050">
    <property type="entry name" value="WYL"/>
    <property type="match status" value="1"/>
</dbReference>
<dbReference type="SUPFAM" id="SSF46785">
    <property type="entry name" value="Winged helix' DNA-binding domain"/>
    <property type="match status" value="1"/>
</dbReference>
<evidence type="ECO:0000259" key="2">
    <source>
        <dbReference type="Pfam" id="PF13280"/>
    </source>
</evidence>
<dbReference type="InterPro" id="IPR026881">
    <property type="entry name" value="WYL_dom"/>
</dbReference>
<evidence type="ECO:0000313" key="4">
    <source>
        <dbReference type="EMBL" id="SDI91660.1"/>
    </source>
</evidence>
<dbReference type="Gene3D" id="1.10.10.10">
    <property type="entry name" value="Winged helix-like DNA-binding domain superfamily/Winged helix DNA-binding domain"/>
    <property type="match status" value="1"/>
</dbReference>
<evidence type="ECO:0000313" key="5">
    <source>
        <dbReference type="Proteomes" id="UP000183263"/>
    </source>
</evidence>
<dbReference type="PANTHER" id="PTHR34580:SF1">
    <property type="entry name" value="PROTEIN PAFC"/>
    <property type="match status" value="1"/>
</dbReference>
<dbReference type="OrthoDB" id="3171994at2"/>
<dbReference type="EMBL" id="FNDN01000013">
    <property type="protein sequence ID" value="SDI91660.1"/>
    <property type="molecule type" value="Genomic_DNA"/>
</dbReference>
<dbReference type="PIRSF" id="PIRSF016838">
    <property type="entry name" value="PafC"/>
    <property type="match status" value="1"/>
</dbReference>
<protein>
    <submittedName>
        <fullName evidence="4">Predicted DNA-binding transcriptional regulator YafY, contains an HTH and WYL domains</fullName>
    </submittedName>
</protein>
<dbReference type="AlphaFoldDB" id="A0A1G8PIL2"/>
<dbReference type="PANTHER" id="PTHR34580">
    <property type="match status" value="1"/>
</dbReference>
<dbReference type="Proteomes" id="UP000183263">
    <property type="component" value="Unassembled WGS sequence"/>
</dbReference>
<proteinExistence type="predicted"/>